<dbReference type="Pfam" id="PF13715">
    <property type="entry name" value="CarbopepD_reg_2"/>
    <property type="match status" value="1"/>
</dbReference>
<evidence type="ECO:0000256" key="7">
    <source>
        <dbReference type="PROSITE-ProRule" id="PRU01360"/>
    </source>
</evidence>
<comment type="subcellular location">
    <subcellularLocation>
        <location evidence="1 7">Cell outer membrane</location>
        <topology evidence="1 7">Multi-pass membrane protein</topology>
    </subcellularLocation>
</comment>
<dbReference type="GO" id="GO:0009279">
    <property type="term" value="C:cell outer membrane"/>
    <property type="evidence" value="ECO:0007669"/>
    <property type="project" value="UniProtKB-SubCell"/>
</dbReference>
<dbReference type="InterPro" id="IPR023996">
    <property type="entry name" value="TonB-dep_OMP_SusC/RagA"/>
</dbReference>
<dbReference type="InterPro" id="IPR039426">
    <property type="entry name" value="TonB-dep_rcpt-like"/>
</dbReference>
<dbReference type="InterPro" id="IPR037066">
    <property type="entry name" value="Plug_dom_sf"/>
</dbReference>
<dbReference type="SUPFAM" id="SSF49464">
    <property type="entry name" value="Carboxypeptidase regulatory domain-like"/>
    <property type="match status" value="1"/>
</dbReference>
<evidence type="ECO:0000256" key="3">
    <source>
        <dbReference type="ARBA" id="ARBA00022452"/>
    </source>
</evidence>
<dbReference type="InterPro" id="IPR036942">
    <property type="entry name" value="Beta-barrel_TonB_sf"/>
</dbReference>
<dbReference type="SMART" id="SM00965">
    <property type="entry name" value="STN"/>
    <property type="match status" value="1"/>
</dbReference>
<dbReference type="InterPro" id="IPR012910">
    <property type="entry name" value="Plug_dom"/>
</dbReference>
<evidence type="ECO:0000256" key="6">
    <source>
        <dbReference type="ARBA" id="ARBA00023237"/>
    </source>
</evidence>
<evidence type="ECO:0000313" key="9">
    <source>
        <dbReference type="EMBL" id="QGA28253.1"/>
    </source>
</evidence>
<keyword evidence="3 7" id="KW-1134">Transmembrane beta strand</keyword>
<feature type="domain" description="Secretin/TonB short N-terminal" evidence="8">
    <location>
        <begin position="10"/>
        <end position="60"/>
    </location>
</feature>
<evidence type="ECO:0000259" key="8">
    <source>
        <dbReference type="SMART" id="SM00965"/>
    </source>
</evidence>
<dbReference type="NCBIfam" id="TIGR04057">
    <property type="entry name" value="SusC_RagA_signa"/>
    <property type="match status" value="1"/>
</dbReference>
<gene>
    <name evidence="9" type="ORF">GFH32_12625</name>
</gene>
<keyword evidence="5 7" id="KW-0472">Membrane</keyword>
<name>A0A5Q0QFB2_9SPHI</name>
<keyword evidence="6 7" id="KW-0998">Cell outer membrane</keyword>
<dbReference type="SUPFAM" id="SSF56935">
    <property type="entry name" value="Porins"/>
    <property type="match status" value="1"/>
</dbReference>
<dbReference type="AlphaFoldDB" id="A0A5Q0QFB2"/>
<dbReference type="InterPro" id="IPR011662">
    <property type="entry name" value="Secretin/TonB_short_N"/>
</dbReference>
<dbReference type="Gene3D" id="2.60.40.1120">
    <property type="entry name" value="Carboxypeptidase-like, regulatory domain"/>
    <property type="match status" value="1"/>
</dbReference>
<comment type="similarity">
    <text evidence="7">Belongs to the TonB-dependent receptor family.</text>
</comment>
<sequence length="1104" mass="122840">MRKVQKQSGTPFLLQGKDLANTKISADLKQVELQQALALILADKPISWEISEGTIILRTDTKRKINKAQTTESKALYMQQSISGKVVDEQGQAISGASVTVKGTAVGTKSDEQGNFTLEAVQANAVIVVSSIGYLRQEISLAGRSTIQVKLIEEQSDLDEVIVIGYGTQKKKLNTGATIQVKGEDLTKLSTPSVMEALQSQSPGVQITQSSGMPGENYKVTIRGLGTIHNSNPLYVIDGIPGGDINNLNPADIESIDVLKDAASAAIYGSRAANGIILVTTKQGKAGKMSVYLDSYLGMQQVQKLPSVLTAKEYMTIQNERRFNEGSAPYDWATIIPKQYQQIQDGTWNGTNWIKEAYNENATLFNTAVSLLGGTESSKFSFGYANSHREGILGNPLPPDFKRHNVRLNSDHVILKNDEFDIIKFGENITYTFNKKRGQGIGDIYWNDVHNLIVGNPLLPLYNEAGGYYDQPSKVADAWALDGAIANPIAEMFYRRSQNESNNHALNLNAYLEVQPIKNLKWRSNFGYRMSTYNYRQYTPTYRLSTTLENVYDDISQNQGLGYSWVIENTLNYRLVLNDAHDFDFLIGQSMEKSGMGSDLSATHTNSSFPDSWDHAWISNAQGYEGFVPALSGLGWNQGAMASFFGRAIYNYKERYMASLSLRADGSSNFASGERWSYYPSVSLGWLVTGEEFMQDSKAWLDFFKIRASWGQNGNQSIPNFNYLSTIAIDNQNGYYFGNNKNSLIKGAYPDLLANPIVTWETSEQLNVGFDARFINDRLAVVFDWYNKKTIDWLVQAPIPKIFGTGAPYINGGEVQNRGVELGLNWTEKSDQFRYSIGLNAAYNKNKVLKIDNDEGIIFGQRDVLSQSTTDMYRAQVGFPMGYFYGYQTNGVFQTQEQINDLRANGVGVLATAQPGDLYFVDNNKDGAITDADKVMIGNPHPDFTAGFNISVGYKGFDLAANTFGAFGQQVAKSYRSFADSPLQNYTTEIFGRWHGEGTSNKIPRLTSGSHTNNQYISDLYIEDADFLKIQNITIGYDFAKLFPKIPFSQTRLYFTVQNLYTFTNYSGMDPEVGYGAADPWASGIDLGFYPQPRTYMFGVNIKF</sequence>
<dbReference type="InterPro" id="IPR008969">
    <property type="entry name" value="CarboxyPept-like_regulatory"/>
</dbReference>
<evidence type="ECO:0000256" key="4">
    <source>
        <dbReference type="ARBA" id="ARBA00022692"/>
    </source>
</evidence>
<evidence type="ECO:0000256" key="5">
    <source>
        <dbReference type="ARBA" id="ARBA00023136"/>
    </source>
</evidence>
<keyword evidence="2 7" id="KW-0813">Transport</keyword>
<organism evidence="9 10">
    <name type="scientific">Sphingobacterium zhuxiongii</name>
    <dbReference type="NCBI Taxonomy" id="2662364"/>
    <lineage>
        <taxon>Bacteria</taxon>
        <taxon>Pseudomonadati</taxon>
        <taxon>Bacteroidota</taxon>
        <taxon>Sphingobacteriia</taxon>
        <taxon>Sphingobacteriales</taxon>
        <taxon>Sphingobacteriaceae</taxon>
        <taxon>Sphingobacterium</taxon>
    </lineage>
</organism>
<proteinExistence type="inferred from homology"/>
<accession>A0A5Q0QFB2</accession>
<dbReference type="Gene3D" id="2.170.130.10">
    <property type="entry name" value="TonB-dependent receptor, plug domain"/>
    <property type="match status" value="1"/>
</dbReference>
<keyword evidence="4 7" id="KW-0812">Transmembrane</keyword>
<reference evidence="9 10" key="1">
    <citation type="submission" date="2019-10" db="EMBL/GenBank/DDBJ databases">
        <authorList>
            <person name="Dong K."/>
        </authorList>
    </citation>
    <scope>NUCLEOTIDE SEQUENCE [LARGE SCALE GENOMIC DNA]</scope>
    <source>
        <strain evidence="10">dk4302</strain>
    </source>
</reference>
<protein>
    <submittedName>
        <fullName evidence="9">SusC/RagA family TonB-linked outer membrane protein</fullName>
    </submittedName>
</protein>
<evidence type="ECO:0000313" key="10">
    <source>
        <dbReference type="Proteomes" id="UP000326921"/>
    </source>
</evidence>
<dbReference type="Gene3D" id="2.40.170.20">
    <property type="entry name" value="TonB-dependent receptor, beta-barrel domain"/>
    <property type="match status" value="1"/>
</dbReference>
<dbReference type="EMBL" id="CP045652">
    <property type="protein sequence ID" value="QGA28253.1"/>
    <property type="molecule type" value="Genomic_DNA"/>
</dbReference>
<keyword evidence="10" id="KW-1185">Reference proteome</keyword>
<dbReference type="NCBIfam" id="TIGR04056">
    <property type="entry name" value="OMP_RagA_SusC"/>
    <property type="match status" value="1"/>
</dbReference>
<dbReference type="Pfam" id="PF07715">
    <property type="entry name" value="Plug"/>
    <property type="match status" value="1"/>
</dbReference>
<evidence type="ECO:0000256" key="2">
    <source>
        <dbReference type="ARBA" id="ARBA00022448"/>
    </source>
</evidence>
<dbReference type="KEGG" id="sphe:GFH32_12625"/>
<dbReference type="PROSITE" id="PS52016">
    <property type="entry name" value="TONB_DEPENDENT_REC_3"/>
    <property type="match status" value="1"/>
</dbReference>
<evidence type="ECO:0000256" key="1">
    <source>
        <dbReference type="ARBA" id="ARBA00004571"/>
    </source>
</evidence>
<dbReference type="Proteomes" id="UP000326921">
    <property type="component" value="Chromosome"/>
</dbReference>
<dbReference type="InterPro" id="IPR023997">
    <property type="entry name" value="TonB-dep_OMP_SusC/RagA_CS"/>
</dbReference>